<accession>A0AAJ0BU97</accession>
<keyword evidence="2" id="KW-1185">Reference proteome</keyword>
<evidence type="ECO:0000313" key="1">
    <source>
        <dbReference type="EMBL" id="KAK1764410.1"/>
    </source>
</evidence>
<dbReference type="EMBL" id="MU839020">
    <property type="protein sequence ID" value="KAK1764410.1"/>
    <property type="molecule type" value="Genomic_DNA"/>
</dbReference>
<sequence length="323" mass="35396">MRVIARHPLHVTPPGRLAWGDRLNDERPALVLPSASFLFPLGTWYTCASFLEAWVDGGGQPCVGRDVTDRAQSAGVRNLAAVVGGRRRRWFLPFCGAGSGLWGTANWRQRKSWIQSLAQGRWLERCISYPGLISQLLLVYRCLSPSSTFLPLLCTNAATSCGLCRGLSQPQNAMDFPGEKTPRSGCLLLQSTRHGGDQDLSLRLGICTIRNEESAHRFQALTEGASACLWGPSTALSLVCPVPPIPLCSRKPRRIQRKGVWPRTVHINSALPRRPHHPAQCIGCEPRHPSAVPPSRPARQPSIPLIAAACIWECMRTCACAFA</sequence>
<dbReference type="GeneID" id="85305746"/>
<organism evidence="1 2">
    <name type="scientific">Phialemonium atrogriseum</name>
    <dbReference type="NCBI Taxonomy" id="1093897"/>
    <lineage>
        <taxon>Eukaryota</taxon>
        <taxon>Fungi</taxon>
        <taxon>Dikarya</taxon>
        <taxon>Ascomycota</taxon>
        <taxon>Pezizomycotina</taxon>
        <taxon>Sordariomycetes</taxon>
        <taxon>Sordariomycetidae</taxon>
        <taxon>Cephalothecales</taxon>
        <taxon>Cephalothecaceae</taxon>
        <taxon>Phialemonium</taxon>
    </lineage>
</organism>
<dbReference type="RefSeq" id="XP_060280623.1">
    <property type="nucleotide sequence ID" value="XM_060422559.1"/>
</dbReference>
<evidence type="ECO:0000313" key="2">
    <source>
        <dbReference type="Proteomes" id="UP001244011"/>
    </source>
</evidence>
<reference evidence="1" key="1">
    <citation type="submission" date="2023-06" db="EMBL/GenBank/DDBJ databases">
        <title>Genome-scale phylogeny and comparative genomics of the fungal order Sordariales.</title>
        <authorList>
            <consortium name="Lawrence Berkeley National Laboratory"/>
            <person name="Hensen N."/>
            <person name="Bonometti L."/>
            <person name="Westerberg I."/>
            <person name="Brannstrom I.O."/>
            <person name="Guillou S."/>
            <person name="Cros-Aarteil S."/>
            <person name="Calhoun S."/>
            <person name="Haridas S."/>
            <person name="Kuo A."/>
            <person name="Mondo S."/>
            <person name="Pangilinan J."/>
            <person name="Riley R."/>
            <person name="Labutti K."/>
            <person name="Andreopoulos B."/>
            <person name="Lipzen A."/>
            <person name="Chen C."/>
            <person name="Yanf M."/>
            <person name="Daum C."/>
            <person name="Ng V."/>
            <person name="Clum A."/>
            <person name="Steindorff A."/>
            <person name="Ohm R."/>
            <person name="Martin F."/>
            <person name="Silar P."/>
            <person name="Natvig D."/>
            <person name="Lalanne C."/>
            <person name="Gautier V."/>
            <person name="Ament-Velasquez S.L."/>
            <person name="Kruys A."/>
            <person name="Hutchinson M.I."/>
            <person name="Powell A.J."/>
            <person name="Barry K."/>
            <person name="Miller A.N."/>
            <person name="Grigoriev I.V."/>
            <person name="Debuchy R."/>
            <person name="Gladieux P."/>
            <person name="Thoren M.H."/>
            <person name="Johannesson H."/>
        </authorList>
    </citation>
    <scope>NUCLEOTIDE SEQUENCE</scope>
    <source>
        <strain evidence="1">8032-3</strain>
    </source>
</reference>
<dbReference type="Proteomes" id="UP001244011">
    <property type="component" value="Unassembled WGS sequence"/>
</dbReference>
<dbReference type="AlphaFoldDB" id="A0AAJ0BU97"/>
<protein>
    <submittedName>
        <fullName evidence="1">Uncharacterized protein</fullName>
    </submittedName>
</protein>
<name>A0AAJ0BU97_9PEZI</name>
<gene>
    <name evidence="1" type="ORF">QBC33DRAFT_198344</name>
</gene>
<proteinExistence type="predicted"/>
<comment type="caution">
    <text evidence="1">The sequence shown here is derived from an EMBL/GenBank/DDBJ whole genome shotgun (WGS) entry which is preliminary data.</text>
</comment>